<accession>A0A1I6M8F7</accession>
<evidence type="ECO:0000256" key="1">
    <source>
        <dbReference type="SAM" id="SignalP"/>
    </source>
</evidence>
<keyword evidence="1" id="KW-0732">Signal</keyword>
<dbReference type="Gene3D" id="2.40.160.90">
    <property type="match status" value="1"/>
</dbReference>
<dbReference type="Proteomes" id="UP000198926">
    <property type="component" value="Unassembled WGS sequence"/>
</dbReference>
<evidence type="ECO:0000313" key="4">
    <source>
        <dbReference type="Proteomes" id="UP000198926"/>
    </source>
</evidence>
<sequence length="316" mass="31977">MFRNSIVFTAIGISLAACGGGGGGGGSTEPDVVEITALNIGSTSGVAAQTGLPFADGTAQSIPANTPLTIRLARFETDHASGQTRLIVSTETYTKAAGSNLLNADVEIEGATVTLVYDSAEDESFGSLSNGQELGAYINASGQFVSLINVFTYEDPPDDGFDSEGTFAAGFETDPSSLPTFAGTTDYTGTLLGFANVVDQNGNLIEQEVLLTGDAAIAVRFADGRVGGSVDTQATGLALTYLDDVLVLTETDIAGNGFSTDASTLQNCGGCTSESLVGGAFFGANAEELGGILALDVTNAAGTQQVIGVGGFIAER</sequence>
<gene>
    <name evidence="3" type="ORF">SAMN05444714_1370</name>
</gene>
<organism evidence="3 4">
    <name type="scientific">Yoonia litorea</name>
    <dbReference type="NCBI Taxonomy" id="1123755"/>
    <lineage>
        <taxon>Bacteria</taxon>
        <taxon>Pseudomonadati</taxon>
        <taxon>Pseudomonadota</taxon>
        <taxon>Alphaproteobacteria</taxon>
        <taxon>Rhodobacterales</taxon>
        <taxon>Paracoccaceae</taxon>
        <taxon>Yoonia</taxon>
    </lineage>
</organism>
<dbReference type="SUPFAM" id="SSF56925">
    <property type="entry name" value="OMPA-like"/>
    <property type="match status" value="1"/>
</dbReference>
<feature type="domain" description="Transferrin-binding protein B C-lobe/N-lobe beta-barrel" evidence="2">
    <location>
        <begin position="182"/>
        <end position="311"/>
    </location>
</feature>
<dbReference type="AlphaFoldDB" id="A0A1I6M8F7"/>
<reference evidence="3 4" key="1">
    <citation type="submission" date="2016-10" db="EMBL/GenBank/DDBJ databases">
        <authorList>
            <person name="de Groot N.N."/>
        </authorList>
    </citation>
    <scope>NUCLEOTIDE SEQUENCE [LARGE SCALE GENOMIC DNA]</scope>
    <source>
        <strain evidence="3 4">DSM 29433</strain>
    </source>
</reference>
<proteinExistence type="predicted"/>
<keyword evidence="4" id="KW-1185">Reference proteome</keyword>
<protein>
    <recommendedName>
        <fullName evidence="2">Transferrin-binding protein B C-lobe/N-lobe beta-barrel domain-containing protein</fullName>
    </recommendedName>
</protein>
<name>A0A1I6M8F7_9RHOB</name>
<dbReference type="EMBL" id="FOZM01000001">
    <property type="protein sequence ID" value="SFS12004.1"/>
    <property type="molecule type" value="Genomic_DNA"/>
</dbReference>
<dbReference type="InterPro" id="IPR001677">
    <property type="entry name" value="TbpB_B_D"/>
</dbReference>
<dbReference type="PROSITE" id="PS51257">
    <property type="entry name" value="PROKAR_LIPOPROTEIN"/>
    <property type="match status" value="1"/>
</dbReference>
<dbReference type="Pfam" id="PF01298">
    <property type="entry name" value="TbpB_B_D"/>
    <property type="match status" value="1"/>
</dbReference>
<dbReference type="RefSeq" id="WP_090205603.1">
    <property type="nucleotide sequence ID" value="NZ_FOZM01000001.1"/>
</dbReference>
<dbReference type="InterPro" id="IPR011250">
    <property type="entry name" value="OMP/PagP_B-barrel"/>
</dbReference>
<dbReference type="OrthoDB" id="7651366at2"/>
<feature type="signal peptide" evidence="1">
    <location>
        <begin position="1"/>
        <end position="19"/>
    </location>
</feature>
<evidence type="ECO:0000259" key="2">
    <source>
        <dbReference type="Pfam" id="PF01298"/>
    </source>
</evidence>
<feature type="chain" id="PRO_5011671090" description="Transferrin-binding protein B C-lobe/N-lobe beta-barrel domain-containing protein" evidence="1">
    <location>
        <begin position="20"/>
        <end position="316"/>
    </location>
</feature>
<evidence type="ECO:0000313" key="3">
    <source>
        <dbReference type="EMBL" id="SFS12004.1"/>
    </source>
</evidence>